<evidence type="ECO:0000313" key="3">
    <source>
        <dbReference type="Proteomes" id="UP000253410"/>
    </source>
</evidence>
<proteinExistence type="predicted"/>
<dbReference type="Pfam" id="PF14322">
    <property type="entry name" value="SusD-like_3"/>
    <property type="match status" value="1"/>
</dbReference>
<dbReference type="Gene3D" id="1.25.40.390">
    <property type="match status" value="1"/>
</dbReference>
<sequence length="476" mass="53184">MKWTNLLYTGLLALMLTVTGCSKWLDVSPKTDVRANDLLSTEQGFKDALTGIYIKLADDGLYGRELSMGFMDVIAQRYNNTVTSSYYYQASVFNYIDGTNKSVIAGIWGGLYTAIANANTILDKIDDRQDVFSSGNYARIKGEALAIRAYLHFDLLRMFGAAPVVDAQRKAIPYLKHFDVKVAPLLTVKAVMDTCLADLAAAEVLLANDKNIRERQADDAFQTYTRNHMNYWAVKGLQARIQLYAGNKTAAMEAARVVIDNHIANFPWAKPEDVKQVNFPDLIFSKELLFGVYSYGQRKASDYLFTSAQGSPRLCLSKSSNRLETLYETSGVGATDIRRLNQFALLGTNYATTKYAVMDSTEGSALTYRYRNIPMIRLSEMYYIAAECAPSPQDGVVYLDSVLVNRSLKVLPGNISAATLTAEIKKEYQKEMYAEGQLFYYFKRMNAAKIDGSTKATGDAVYIFPLPDNEIEFGNR</sequence>
<organism evidence="2 3">
    <name type="scientific">Chitinophaga flava</name>
    <dbReference type="NCBI Taxonomy" id="2259036"/>
    <lineage>
        <taxon>Bacteria</taxon>
        <taxon>Pseudomonadati</taxon>
        <taxon>Bacteroidota</taxon>
        <taxon>Chitinophagia</taxon>
        <taxon>Chitinophagales</taxon>
        <taxon>Chitinophagaceae</taxon>
        <taxon>Chitinophaga</taxon>
    </lineage>
</organism>
<evidence type="ECO:0000313" key="2">
    <source>
        <dbReference type="EMBL" id="RBL88946.1"/>
    </source>
</evidence>
<dbReference type="EMBL" id="QFFJ01000002">
    <property type="protein sequence ID" value="RBL88946.1"/>
    <property type="molecule type" value="Genomic_DNA"/>
</dbReference>
<accession>A0A365XRG5</accession>
<protein>
    <recommendedName>
        <fullName evidence="1">SusD-like N-terminal domain-containing protein</fullName>
    </recommendedName>
</protein>
<evidence type="ECO:0000259" key="1">
    <source>
        <dbReference type="Pfam" id="PF14322"/>
    </source>
</evidence>
<dbReference type="AlphaFoldDB" id="A0A365XRG5"/>
<dbReference type="SUPFAM" id="SSF48452">
    <property type="entry name" value="TPR-like"/>
    <property type="match status" value="1"/>
</dbReference>
<dbReference type="InterPro" id="IPR011990">
    <property type="entry name" value="TPR-like_helical_dom_sf"/>
</dbReference>
<gene>
    <name evidence="2" type="ORF">DF182_20590</name>
</gene>
<reference evidence="2 3" key="1">
    <citation type="submission" date="2018-05" db="EMBL/GenBank/DDBJ databases">
        <title>Chitinophaga sp. K3CV102501T nov., isolated from isolated from a monsoon evergreen broad-leaved forest soil.</title>
        <authorList>
            <person name="Lv Y."/>
        </authorList>
    </citation>
    <scope>NUCLEOTIDE SEQUENCE [LARGE SCALE GENOMIC DNA]</scope>
    <source>
        <strain evidence="2 3">GDMCC 1.1325</strain>
    </source>
</reference>
<dbReference type="OrthoDB" id="1097962at2"/>
<dbReference type="PROSITE" id="PS51257">
    <property type="entry name" value="PROKAR_LIPOPROTEIN"/>
    <property type="match status" value="1"/>
</dbReference>
<dbReference type="Proteomes" id="UP000253410">
    <property type="component" value="Unassembled WGS sequence"/>
</dbReference>
<dbReference type="RefSeq" id="WP_113617689.1">
    <property type="nucleotide sequence ID" value="NZ_QFFJ01000002.1"/>
</dbReference>
<keyword evidence="3" id="KW-1185">Reference proteome</keyword>
<feature type="domain" description="SusD-like N-terminal" evidence="1">
    <location>
        <begin position="23"/>
        <end position="210"/>
    </location>
</feature>
<comment type="caution">
    <text evidence="2">The sequence shown here is derived from an EMBL/GenBank/DDBJ whole genome shotgun (WGS) entry which is preliminary data.</text>
</comment>
<name>A0A365XRG5_9BACT</name>
<dbReference type="InterPro" id="IPR033985">
    <property type="entry name" value="SusD-like_N"/>
</dbReference>